<dbReference type="EMBL" id="JACTNG010000001">
    <property type="protein sequence ID" value="MBO1077726.1"/>
    <property type="molecule type" value="Genomic_DNA"/>
</dbReference>
<evidence type="ECO:0000259" key="5">
    <source>
        <dbReference type="PROSITE" id="PS50931"/>
    </source>
</evidence>
<dbReference type="PROSITE" id="PS50931">
    <property type="entry name" value="HTH_LYSR"/>
    <property type="match status" value="1"/>
</dbReference>
<dbReference type="RefSeq" id="WP_207415133.1">
    <property type="nucleotide sequence ID" value="NZ_CP061179.1"/>
</dbReference>
<evidence type="ECO:0000313" key="6">
    <source>
        <dbReference type="EMBL" id="MBO1077726.1"/>
    </source>
</evidence>
<evidence type="ECO:0000256" key="2">
    <source>
        <dbReference type="ARBA" id="ARBA00023015"/>
    </source>
</evidence>
<reference evidence="6 7" key="1">
    <citation type="submission" date="2020-09" db="EMBL/GenBank/DDBJ databases">
        <title>Roseomonas.</title>
        <authorList>
            <person name="Zhu W."/>
        </authorList>
    </citation>
    <scope>NUCLEOTIDE SEQUENCE [LARGE SCALE GENOMIC DNA]</scope>
    <source>
        <strain evidence="6 7">573</strain>
    </source>
</reference>
<sequence length="310" mass="33682">MPDHLDLRLLNQFLTVSRGLTMAAAARELGCSVPAVSQIVQRLERDAGVTLFERTARGLRLTPAGGLLRDRAQALLQAEVDLLHDLAAYRGRLLPRLRVYMADSVARHITPAVVSALRPLVGDLDLRSGHSSTYVQDFVAGRVDMLICSEPIEEVPHLDRFRLCTEELVAAVPVAGGKLGLAAQARELPFIRPATGSRMERSVQDYLAREGLSPRQSIECDSIAPTLELVEAGLGWTISTPLYLASAKPDPGRIAYQGLAPPRPVRALFLLASAGRWLDVPATLAGSSRAAMQDAARTWPRLLQEAVDFT</sequence>
<proteinExistence type="inferred from homology"/>
<keyword evidence="7" id="KW-1185">Reference proteome</keyword>
<dbReference type="PANTHER" id="PTHR30126">
    <property type="entry name" value="HTH-TYPE TRANSCRIPTIONAL REGULATOR"/>
    <property type="match status" value="1"/>
</dbReference>
<dbReference type="InterPro" id="IPR005119">
    <property type="entry name" value="LysR_subst-bd"/>
</dbReference>
<protein>
    <submittedName>
        <fullName evidence="6">LysR family transcriptional regulator</fullName>
    </submittedName>
</protein>
<dbReference type="Gene3D" id="3.40.190.290">
    <property type="match status" value="1"/>
</dbReference>
<feature type="domain" description="HTH lysR-type" evidence="5">
    <location>
        <begin position="5"/>
        <end position="62"/>
    </location>
</feature>
<organism evidence="6 7">
    <name type="scientific">Roseomonas haemaphysalidis</name>
    <dbReference type="NCBI Taxonomy" id="2768162"/>
    <lineage>
        <taxon>Bacteria</taxon>
        <taxon>Pseudomonadati</taxon>
        <taxon>Pseudomonadota</taxon>
        <taxon>Alphaproteobacteria</taxon>
        <taxon>Acetobacterales</taxon>
        <taxon>Roseomonadaceae</taxon>
        <taxon>Roseomonas</taxon>
    </lineage>
</organism>
<accession>A0ABS3KJV6</accession>
<keyword evidence="3" id="KW-0238">DNA-binding</keyword>
<comment type="similarity">
    <text evidence="1">Belongs to the LysR transcriptional regulatory family.</text>
</comment>
<evidence type="ECO:0000256" key="4">
    <source>
        <dbReference type="ARBA" id="ARBA00023163"/>
    </source>
</evidence>
<dbReference type="CDD" id="cd05466">
    <property type="entry name" value="PBP2_LTTR_substrate"/>
    <property type="match status" value="1"/>
</dbReference>
<evidence type="ECO:0000256" key="1">
    <source>
        <dbReference type="ARBA" id="ARBA00009437"/>
    </source>
</evidence>
<dbReference type="Pfam" id="PF00126">
    <property type="entry name" value="HTH_1"/>
    <property type="match status" value="1"/>
</dbReference>
<dbReference type="Proteomes" id="UP001518989">
    <property type="component" value="Unassembled WGS sequence"/>
</dbReference>
<dbReference type="InterPro" id="IPR036390">
    <property type="entry name" value="WH_DNA-bd_sf"/>
</dbReference>
<evidence type="ECO:0000256" key="3">
    <source>
        <dbReference type="ARBA" id="ARBA00023125"/>
    </source>
</evidence>
<dbReference type="InterPro" id="IPR000847">
    <property type="entry name" value="LysR_HTH_N"/>
</dbReference>
<dbReference type="Gene3D" id="1.10.10.10">
    <property type="entry name" value="Winged helix-like DNA-binding domain superfamily/Winged helix DNA-binding domain"/>
    <property type="match status" value="1"/>
</dbReference>
<dbReference type="SUPFAM" id="SSF53850">
    <property type="entry name" value="Periplasmic binding protein-like II"/>
    <property type="match status" value="1"/>
</dbReference>
<gene>
    <name evidence="6" type="ORF">IAI61_01690</name>
</gene>
<evidence type="ECO:0000313" key="7">
    <source>
        <dbReference type="Proteomes" id="UP001518989"/>
    </source>
</evidence>
<dbReference type="SUPFAM" id="SSF46785">
    <property type="entry name" value="Winged helix' DNA-binding domain"/>
    <property type="match status" value="1"/>
</dbReference>
<comment type="caution">
    <text evidence="6">The sequence shown here is derived from an EMBL/GenBank/DDBJ whole genome shotgun (WGS) entry which is preliminary data.</text>
</comment>
<dbReference type="PANTHER" id="PTHR30126:SF39">
    <property type="entry name" value="HTH-TYPE TRANSCRIPTIONAL REGULATOR CYSL"/>
    <property type="match status" value="1"/>
</dbReference>
<keyword evidence="2" id="KW-0805">Transcription regulation</keyword>
<dbReference type="InterPro" id="IPR036388">
    <property type="entry name" value="WH-like_DNA-bd_sf"/>
</dbReference>
<name>A0ABS3KJV6_9PROT</name>
<dbReference type="Pfam" id="PF03466">
    <property type="entry name" value="LysR_substrate"/>
    <property type="match status" value="1"/>
</dbReference>
<keyword evidence="4" id="KW-0804">Transcription</keyword>